<dbReference type="Proteomes" id="UP000279833">
    <property type="component" value="Unassembled WGS sequence"/>
</dbReference>
<dbReference type="EMBL" id="UZAK01039271">
    <property type="protein sequence ID" value="VDP62616.1"/>
    <property type="molecule type" value="Genomic_DNA"/>
</dbReference>
<reference evidence="3" key="1">
    <citation type="submission" date="2016-06" db="UniProtKB">
        <authorList>
            <consortium name="WormBaseParasite"/>
        </authorList>
    </citation>
    <scope>IDENTIFICATION</scope>
</reference>
<reference evidence="1 2" key="2">
    <citation type="submission" date="2018-11" db="EMBL/GenBank/DDBJ databases">
        <authorList>
            <consortium name="Pathogen Informatics"/>
        </authorList>
    </citation>
    <scope>NUCLEOTIDE SEQUENCE [LARGE SCALE GENOMIC DNA]</scope>
    <source>
        <strain evidence="1">Dakar</strain>
        <strain evidence="2">Dakar, Senegal</strain>
    </source>
</reference>
<sequence>PIKKQCISKTISINNESKYVNENEYSNNPINSKRIITNEQLYCNEIKCENEFNHSLCCNCSHSLSTLSHSNMINSSITTSTSLTYMNSSKRSFNISCLLE</sequence>
<name>A0A183KPK5_9TREM</name>
<proteinExistence type="predicted"/>
<evidence type="ECO:0000313" key="2">
    <source>
        <dbReference type="Proteomes" id="UP000279833"/>
    </source>
</evidence>
<evidence type="ECO:0000313" key="1">
    <source>
        <dbReference type="EMBL" id="VDP62616.1"/>
    </source>
</evidence>
<gene>
    <name evidence="1" type="ORF">SCUD_LOCUS16987</name>
</gene>
<keyword evidence="2" id="KW-1185">Reference proteome</keyword>
<organism evidence="3">
    <name type="scientific">Schistosoma curassoni</name>
    <dbReference type="NCBI Taxonomy" id="6186"/>
    <lineage>
        <taxon>Eukaryota</taxon>
        <taxon>Metazoa</taxon>
        <taxon>Spiralia</taxon>
        <taxon>Lophotrochozoa</taxon>
        <taxon>Platyhelminthes</taxon>
        <taxon>Trematoda</taxon>
        <taxon>Digenea</taxon>
        <taxon>Strigeidida</taxon>
        <taxon>Schistosomatoidea</taxon>
        <taxon>Schistosomatidae</taxon>
        <taxon>Schistosoma</taxon>
    </lineage>
</organism>
<dbReference type="WBParaSite" id="SCUD_0001699001-mRNA-1">
    <property type="protein sequence ID" value="SCUD_0001699001-mRNA-1"/>
    <property type="gene ID" value="SCUD_0001699001"/>
</dbReference>
<protein>
    <submittedName>
        <fullName evidence="1 3">Uncharacterized protein</fullName>
    </submittedName>
</protein>
<accession>A0A183KPK5</accession>
<evidence type="ECO:0000313" key="3">
    <source>
        <dbReference type="WBParaSite" id="SCUD_0001699001-mRNA-1"/>
    </source>
</evidence>
<dbReference type="AlphaFoldDB" id="A0A183KPK5"/>